<dbReference type="RefSeq" id="WP_111535306.1">
    <property type="nucleotide sequence ID" value="NZ_QKZL01000001.1"/>
</dbReference>
<dbReference type="Proteomes" id="UP000248916">
    <property type="component" value="Unassembled WGS sequence"/>
</dbReference>
<reference evidence="1 2" key="1">
    <citation type="submission" date="2018-06" db="EMBL/GenBank/DDBJ databases">
        <title>Genomic Encyclopedia of Archaeal and Bacterial Type Strains, Phase II (KMG-II): from individual species to whole genera.</title>
        <authorList>
            <person name="Goeker M."/>
        </authorList>
    </citation>
    <scope>NUCLEOTIDE SEQUENCE [LARGE SCALE GENOMIC DNA]</scope>
    <source>
        <strain evidence="1 2">DSM 22009</strain>
    </source>
</reference>
<dbReference type="AlphaFoldDB" id="A0A2W7QCQ8"/>
<accession>A0A2W7QCQ8</accession>
<name>A0A2W7QCQ8_9RHOB</name>
<evidence type="ECO:0000313" key="1">
    <source>
        <dbReference type="EMBL" id="PZX19619.1"/>
    </source>
</evidence>
<protein>
    <submittedName>
        <fullName evidence="1">Uncharacterized protein</fullName>
    </submittedName>
</protein>
<keyword evidence="2" id="KW-1185">Reference proteome</keyword>
<comment type="caution">
    <text evidence="1">The sequence shown here is derived from an EMBL/GenBank/DDBJ whole genome shotgun (WGS) entry which is preliminary data.</text>
</comment>
<sequence>MKISSIPFAGLEVRLPNAHGRGAGLGLDRRLLPQGRLMSRALSASRSGMSRLFAISDRDDSRSRVLSRS</sequence>
<dbReference type="EMBL" id="QKZL01000001">
    <property type="protein sequence ID" value="PZX19619.1"/>
    <property type="molecule type" value="Genomic_DNA"/>
</dbReference>
<organism evidence="1 2">
    <name type="scientific">Palleronia aestuarii</name>
    <dbReference type="NCBI Taxonomy" id="568105"/>
    <lineage>
        <taxon>Bacteria</taxon>
        <taxon>Pseudomonadati</taxon>
        <taxon>Pseudomonadota</taxon>
        <taxon>Alphaproteobacteria</taxon>
        <taxon>Rhodobacterales</taxon>
        <taxon>Roseobacteraceae</taxon>
        <taxon>Palleronia</taxon>
    </lineage>
</organism>
<evidence type="ECO:0000313" key="2">
    <source>
        <dbReference type="Proteomes" id="UP000248916"/>
    </source>
</evidence>
<proteinExistence type="predicted"/>
<gene>
    <name evidence="1" type="ORF">LX81_00075</name>
</gene>